<comment type="subcellular location">
    <subcellularLocation>
        <location evidence="3 10">Secreted</location>
    </subcellularLocation>
</comment>
<name>A0AAD5RRW6_9PEZI</name>
<keyword evidence="8 10" id="KW-0456">Lyase</keyword>
<evidence type="ECO:0000256" key="6">
    <source>
        <dbReference type="ARBA" id="ARBA00022729"/>
    </source>
</evidence>
<protein>
    <recommendedName>
        <fullName evidence="10">Pectate lyase</fullName>
        <ecNumber evidence="10">4.2.2.2</ecNumber>
    </recommendedName>
</protein>
<reference evidence="11" key="1">
    <citation type="submission" date="2022-07" db="EMBL/GenBank/DDBJ databases">
        <title>Draft genome sequence of Zalerion maritima ATCC 34329, a (micro)plastics degrading marine fungus.</title>
        <authorList>
            <person name="Paco A."/>
            <person name="Goncalves M.F.M."/>
            <person name="Rocha-Santos T.A.P."/>
            <person name="Alves A."/>
        </authorList>
    </citation>
    <scope>NUCLEOTIDE SEQUENCE</scope>
    <source>
        <strain evidence="11">ATCC 34329</strain>
    </source>
</reference>
<comment type="catalytic activity">
    <reaction evidence="1 10">
        <text>Eliminative cleavage of (1-&gt;4)-alpha-D-galacturonan to give oligosaccharides with 4-deoxy-alpha-D-galact-4-enuronosyl groups at their non-reducing ends.</text>
        <dbReference type="EC" id="4.2.2.2"/>
    </reaction>
</comment>
<dbReference type="Pfam" id="PF03211">
    <property type="entry name" value="Pectate_lyase"/>
    <property type="match status" value="1"/>
</dbReference>
<dbReference type="Proteomes" id="UP001201980">
    <property type="component" value="Unassembled WGS sequence"/>
</dbReference>
<evidence type="ECO:0000256" key="1">
    <source>
        <dbReference type="ARBA" id="ARBA00000695"/>
    </source>
</evidence>
<proteinExistence type="inferred from homology"/>
<dbReference type="AlphaFoldDB" id="A0AAD5RRW6"/>
<evidence type="ECO:0000256" key="8">
    <source>
        <dbReference type="ARBA" id="ARBA00023239"/>
    </source>
</evidence>
<dbReference type="GO" id="GO:0005576">
    <property type="term" value="C:extracellular region"/>
    <property type="evidence" value="ECO:0007669"/>
    <property type="project" value="UniProtKB-SubCell"/>
</dbReference>
<organism evidence="11 12">
    <name type="scientific">Zalerion maritima</name>
    <dbReference type="NCBI Taxonomy" id="339359"/>
    <lineage>
        <taxon>Eukaryota</taxon>
        <taxon>Fungi</taxon>
        <taxon>Dikarya</taxon>
        <taxon>Ascomycota</taxon>
        <taxon>Pezizomycotina</taxon>
        <taxon>Sordariomycetes</taxon>
        <taxon>Lulworthiomycetidae</taxon>
        <taxon>Lulworthiales</taxon>
        <taxon>Lulworthiaceae</taxon>
        <taxon>Zalerion</taxon>
    </lineage>
</organism>
<keyword evidence="12" id="KW-1185">Reference proteome</keyword>
<dbReference type="EC" id="4.2.2.2" evidence="10"/>
<sequence>MTLQARKPGSSAAVARTTRVRHKVVQRNGCGTVNIINFYAYDYGKVYRSCGNCNNQCQRTVYIEGTTAYGGGEVVGINEAYGDVATLVNVCTDADDPWVLYDGCAGDCKPEEVAYC</sequence>
<evidence type="ECO:0000313" key="11">
    <source>
        <dbReference type="EMBL" id="KAJ2901826.1"/>
    </source>
</evidence>
<dbReference type="InterPro" id="IPR004898">
    <property type="entry name" value="Pectate_lyase_PlyH/PlyE-like"/>
</dbReference>
<keyword evidence="7 10" id="KW-0106">Calcium</keyword>
<comment type="cofactor">
    <cofactor evidence="2 10">
        <name>Ca(2+)</name>
        <dbReference type="ChEBI" id="CHEBI:29108"/>
    </cofactor>
</comment>
<accession>A0AAD5RRW6</accession>
<evidence type="ECO:0000313" key="12">
    <source>
        <dbReference type="Proteomes" id="UP001201980"/>
    </source>
</evidence>
<dbReference type="InterPro" id="IPR012334">
    <property type="entry name" value="Pectin_lyas_fold"/>
</dbReference>
<comment type="function">
    <text evidence="9 10">Pectinolytic enzyme consist of four classes of enzymes: pectin lyase, polygalacturonase, pectin methylesterase and rhamnogalacturonase. Among pectinolytic enzymes, pectin lyase is the most important in depolymerization of pectin, since it cleaves internal glycosidic bonds of highly methylated pectins. Favors pectate, the anion, over pectin, the methyl ester.</text>
</comment>
<dbReference type="PANTHER" id="PTHR33407">
    <property type="entry name" value="PECTATE LYASE F-RELATED"/>
    <property type="match status" value="1"/>
</dbReference>
<dbReference type="SUPFAM" id="SSF51126">
    <property type="entry name" value="Pectin lyase-like"/>
    <property type="match status" value="1"/>
</dbReference>
<evidence type="ECO:0000256" key="2">
    <source>
        <dbReference type="ARBA" id="ARBA00001913"/>
    </source>
</evidence>
<gene>
    <name evidence="11" type="ORF">MKZ38_001364</name>
</gene>
<dbReference type="GO" id="GO:0045490">
    <property type="term" value="P:pectin catabolic process"/>
    <property type="evidence" value="ECO:0007669"/>
    <property type="project" value="TreeGrafter"/>
</dbReference>
<keyword evidence="6" id="KW-0732">Signal</keyword>
<dbReference type="InterPro" id="IPR011050">
    <property type="entry name" value="Pectin_lyase_fold/virulence"/>
</dbReference>
<evidence type="ECO:0000256" key="5">
    <source>
        <dbReference type="ARBA" id="ARBA00022525"/>
    </source>
</evidence>
<dbReference type="GO" id="GO:0030570">
    <property type="term" value="F:pectate lyase activity"/>
    <property type="evidence" value="ECO:0007669"/>
    <property type="project" value="UniProtKB-UniRule"/>
</dbReference>
<evidence type="ECO:0000256" key="10">
    <source>
        <dbReference type="RuleBase" id="RU367009"/>
    </source>
</evidence>
<dbReference type="Gene3D" id="2.160.20.10">
    <property type="entry name" value="Single-stranded right-handed beta-helix, Pectin lyase-like"/>
    <property type="match status" value="1"/>
</dbReference>
<evidence type="ECO:0000256" key="7">
    <source>
        <dbReference type="ARBA" id="ARBA00022837"/>
    </source>
</evidence>
<evidence type="ECO:0000256" key="9">
    <source>
        <dbReference type="ARBA" id="ARBA00025679"/>
    </source>
</evidence>
<dbReference type="EMBL" id="JAKWBI020000136">
    <property type="protein sequence ID" value="KAJ2901826.1"/>
    <property type="molecule type" value="Genomic_DNA"/>
</dbReference>
<comment type="similarity">
    <text evidence="4 10">Belongs to the polysaccharide lyase 3 family.</text>
</comment>
<keyword evidence="5 10" id="KW-0964">Secreted</keyword>
<dbReference type="PANTHER" id="PTHR33407:SF9">
    <property type="entry name" value="PECTATE LYASE F-RELATED"/>
    <property type="match status" value="1"/>
</dbReference>
<evidence type="ECO:0000256" key="4">
    <source>
        <dbReference type="ARBA" id="ARBA00006463"/>
    </source>
</evidence>
<evidence type="ECO:0000256" key="3">
    <source>
        <dbReference type="ARBA" id="ARBA00004613"/>
    </source>
</evidence>
<comment type="caution">
    <text evidence="11">The sequence shown here is derived from an EMBL/GenBank/DDBJ whole genome shotgun (WGS) entry which is preliminary data.</text>
</comment>